<dbReference type="RefSeq" id="WP_413269960.1">
    <property type="nucleotide sequence ID" value="NZ_JBHFNQ010000064.1"/>
</dbReference>
<evidence type="ECO:0008006" key="3">
    <source>
        <dbReference type="Google" id="ProtNLM"/>
    </source>
</evidence>
<organism evidence="1 2">
    <name type="scientific">Floridaenema aerugineum BLCC-F46</name>
    <dbReference type="NCBI Taxonomy" id="3153654"/>
    <lineage>
        <taxon>Bacteria</taxon>
        <taxon>Bacillati</taxon>
        <taxon>Cyanobacteriota</taxon>
        <taxon>Cyanophyceae</taxon>
        <taxon>Oscillatoriophycideae</taxon>
        <taxon>Aerosakkonematales</taxon>
        <taxon>Aerosakkonemataceae</taxon>
        <taxon>Floridanema</taxon>
        <taxon>Floridanema aerugineum</taxon>
    </lineage>
</organism>
<name>A0ABV4X247_9CYAN</name>
<dbReference type="Proteomes" id="UP001576774">
    <property type="component" value="Unassembled WGS sequence"/>
</dbReference>
<comment type="caution">
    <text evidence="1">The sequence shown here is derived from an EMBL/GenBank/DDBJ whole genome shotgun (WGS) entry which is preliminary data.</text>
</comment>
<proteinExistence type="predicted"/>
<reference evidence="1 2" key="1">
    <citation type="submission" date="2024-09" db="EMBL/GenBank/DDBJ databases">
        <title>Floridaenema gen nov. (Aerosakkonemataceae, Aerosakkonematales ord. nov., Cyanobacteria) from benthic tropical and subtropical fresh waters, with the description of four new species.</title>
        <authorList>
            <person name="Moretto J.A."/>
            <person name="Berthold D.E."/>
            <person name="Lefler F.W."/>
            <person name="Huang I.-S."/>
            <person name="Laughinghouse H. IV."/>
        </authorList>
    </citation>
    <scope>NUCLEOTIDE SEQUENCE [LARGE SCALE GENOMIC DNA]</scope>
    <source>
        <strain evidence="1 2">BLCC-F46</strain>
    </source>
</reference>
<protein>
    <recommendedName>
        <fullName evidence="3">HK97 gp10 family phage protein</fullName>
    </recommendedName>
</protein>
<keyword evidence="2" id="KW-1185">Reference proteome</keyword>
<sequence>MDVQITVTFSGKLFTANVDQAIARAGQKVQRPLVSLVQSKTPKRSGHLASQWLSQLSGNALSVTNLTKYAPFVEYGTKRFKGREMLTKSVPEMVDRYQKAIADELKAELGG</sequence>
<accession>A0ABV4X247</accession>
<evidence type="ECO:0000313" key="2">
    <source>
        <dbReference type="Proteomes" id="UP001576774"/>
    </source>
</evidence>
<gene>
    <name evidence="1" type="ORF">ACE1CC_08085</name>
</gene>
<evidence type="ECO:0000313" key="1">
    <source>
        <dbReference type="EMBL" id="MFB2876839.1"/>
    </source>
</evidence>
<dbReference type="EMBL" id="JBHFNQ010000064">
    <property type="protein sequence ID" value="MFB2876839.1"/>
    <property type="molecule type" value="Genomic_DNA"/>
</dbReference>